<proteinExistence type="predicted"/>
<dbReference type="InterPro" id="IPR011747">
    <property type="entry name" value="CHP02241"/>
</dbReference>
<dbReference type="AlphaFoldDB" id="A0AAX3FR58"/>
<accession>A0AAX3FR58</accession>
<dbReference type="GO" id="GO:0005198">
    <property type="term" value="F:structural molecule activity"/>
    <property type="evidence" value="ECO:0007669"/>
    <property type="project" value="InterPro"/>
</dbReference>
<evidence type="ECO:0000313" key="2">
    <source>
        <dbReference type="Proteomes" id="UP000277437"/>
    </source>
</evidence>
<sequence>MSIVSELFEPSVSHRFMATFFFGGIVPSPVDIYFQQISGLSRELNVSAYREGGDNSGNLYLPENIQHGSLVLQRGVMAVTPLTLNFDSVLSGASVSYCNVVVMLMNHLSLPVCSWTISKALPVKWSTSNLDANSNSILLNTLELRYRDMHWLGVKA</sequence>
<organism evidence="1 2">
    <name type="scientific">Pseudomonas chlororaphis</name>
    <dbReference type="NCBI Taxonomy" id="587753"/>
    <lineage>
        <taxon>Bacteria</taxon>
        <taxon>Pseudomonadati</taxon>
        <taxon>Pseudomonadota</taxon>
        <taxon>Gammaproteobacteria</taxon>
        <taxon>Pseudomonadales</taxon>
        <taxon>Pseudomonadaceae</taxon>
        <taxon>Pseudomonas</taxon>
    </lineage>
</organism>
<dbReference type="PANTHER" id="PTHR38009">
    <property type="entry name" value="CONSERVED HYPOTHETICAL PHAGE TAIL PROTEIN"/>
    <property type="match status" value="1"/>
</dbReference>
<dbReference type="Proteomes" id="UP000277437">
    <property type="component" value="Chromosome"/>
</dbReference>
<dbReference type="NCBIfam" id="TIGR02241">
    <property type="entry name" value="conserved hypothetical phage tail region protein"/>
    <property type="match status" value="1"/>
</dbReference>
<gene>
    <name evidence="1" type="ORF">NCTC7357_00962</name>
</gene>
<dbReference type="PANTHER" id="PTHR38009:SF1">
    <property type="entry name" value="CONSERVED HYPOTHETICAL PHAGE TAIL PROTEIN"/>
    <property type="match status" value="1"/>
</dbReference>
<evidence type="ECO:0000313" key="1">
    <source>
        <dbReference type="EMBL" id="VEF72726.1"/>
    </source>
</evidence>
<reference evidence="1 2" key="1">
    <citation type="submission" date="2018-12" db="EMBL/GenBank/DDBJ databases">
        <authorList>
            <consortium name="Pathogen Informatics"/>
        </authorList>
    </citation>
    <scope>NUCLEOTIDE SEQUENCE [LARGE SCALE GENOMIC DNA]</scope>
    <source>
        <strain evidence="1 2">NCTC7357</strain>
    </source>
</reference>
<dbReference type="RefSeq" id="WP_087092650.1">
    <property type="nucleotide sequence ID" value="NZ_CP118137.1"/>
</dbReference>
<dbReference type="Pfam" id="PF06841">
    <property type="entry name" value="Phage_T4_gp19"/>
    <property type="match status" value="1"/>
</dbReference>
<dbReference type="EMBL" id="LR134334">
    <property type="protein sequence ID" value="VEF72726.1"/>
    <property type="molecule type" value="Genomic_DNA"/>
</dbReference>
<name>A0AAX3FR58_9PSED</name>
<dbReference type="InterPro" id="IPR010667">
    <property type="entry name" value="Phage_T4_Gp19"/>
</dbReference>
<protein>
    <submittedName>
        <fullName evidence="1">Conserved hypothetical phage tail region protein</fullName>
    </submittedName>
</protein>